<comment type="caution">
    <text evidence="1">The sequence shown here is derived from an EMBL/GenBank/DDBJ whole genome shotgun (WGS) entry which is preliminary data.</text>
</comment>
<dbReference type="AlphaFoldDB" id="A0A3S0KZG2"/>
<evidence type="ECO:0008006" key="3">
    <source>
        <dbReference type="Google" id="ProtNLM"/>
    </source>
</evidence>
<dbReference type="OrthoDB" id="53716at2"/>
<name>A0A3S0KZG2_9DEIO</name>
<evidence type="ECO:0000313" key="1">
    <source>
        <dbReference type="EMBL" id="RTR21609.1"/>
    </source>
</evidence>
<dbReference type="SUPFAM" id="SSF48371">
    <property type="entry name" value="ARM repeat"/>
    <property type="match status" value="2"/>
</dbReference>
<dbReference type="InterPro" id="IPR016024">
    <property type="entry name" value="ARM-type_fold"/>
</dbReference>
<proteinExistence type="predicted"/>
<evidence type="ECO:0000313" key="2">
    <source>
        <dbReference type="Proteomes" id="UP000277766"/>
    </source>
</evidence>
<organism evidence="1 2">
    <name type="scientific">Deinococcus radiophilus</name>
    <dbReference type="NCBI Taxonomy" id="32062"/>
    <lineage>
        <taxon>Bacteria</taxon>
        <taxon>Thermotogati</taxon>
        <taxon>Deinococcota</taxon>
        <taxon>Deinococci</taxon>
        <taxon>Deinococcales</taxon>
        <taxon>Deinococcaceae</taxon>
        <taxon>Deinococcus</taxon>
    </lineage>
</organism>
<sequence length="525" mass="58557">MNDQDWWVLAALAENPSLEADDALRLMGRNPPVAVREHLAAHPVTPAPLLVALAADGDKVVRRNVARNVAAPAAALELLATDRLTVTREAVAAHPATPPGVTAALMQDPQERVRQVAALKQGAATPATLRTAAAVRRRAVRLAVTQHPRLPLDLQEHLAADRWEQVRAELAVRPDLPEELRDRLRGDTAPSVSQLTRAADSRTPRDELAFLPRQDPRMRRALSSNANAPVQVLEELSADREYLIRERVMLNPSAPPSALAGGLTERALRRHIRRHPHYAQVRQQLYAQEILEAQDPQTGLNELLELAESDGQDVRLALTRRATLDEALILRLAQDSSTAVLRAVLRRPELTTEALRIIAQPIQDPNLLVTLIPHRLVDEVTLSQLAGSQSSAVRQLVARHPLTSVATLRTLAQHRNLHAEVASHPHADAALLRGLLPTEAYEAQLRIERLLSRTPAWNWGWVNQWTDRRRLQIRRQALENLNVFEKVALHPNADAPSLAYLRWLHHPAIDRSLEARTRTDLRRNI</sequence>
<accession>A0A3S0KZG2</accession>
<dbReference type="Gene3D" id="1.25.10.10">
    <property type="entry name" value="Leucine-rich Repeat Variant"/>
    <property type="match status" value="2"/>
</dbReference>
<dbReference type="Proteomes" id="UP000277766">
    <property type="component" value="Unassembled WGS sequence"/>
</dbReference>
<dbReference type="InterPro" id="IPR011989">
    <property type="entry name" value="ARM-like"/>
</dbReference>
<dbReference type="EMBL" id="RXPE01000048">
    <property type="protein sequence ID" value="RTR21609.1"/>
    <property type="molecule type" value="Genomic_DNA"/>
</dbReference>
<reference evidence="1 2" key="1">
    <citation type="submission" date="2018-12" db="EMBL/GenBank/DDBJ databases">
        <title>Deinococcus radiophilus ATCC 27603 genome sequencing and assembly.</title>
        <authorList>
            <person name="Maclea K.S."/>
            <person name="Maynard C.R."/>
        </authorList>
    </citation>
    <scope>NUCLEOTIDE SEQUENCE [LARGE SCALE GENOMIC DNA]</scope>
    <source>
        <strain evidence="1 2">ATCC 27603</strain>
    </source>
</reference>
<protein>
    <recommendedName>
        <fullName evidence="3">Leucine rich repeat variant</fullName>
    </recommendedName>
</protein>
<dbReference type="RefSeq" id="WP_126353462.1">
    <property type="nucleotide sequence ID" value="NZ_CP086382.1"/>
</dbReference>
<gene>
    <name evidence="1" type="ORF">EJ104_12970</name>
</gene>
<keyword evidence="2" id="KW-1185">Reference proteome</keyword>